<evidence type="ECO:0000256" key="1">
    <source>
        <dbReference type="SAM" id="MobiDB-lite"/>
    </source>
</evidence>
<gene>
    <name evidence="2" type="ORF">P7K49_037947</name>
</gene>
<reference evidence="2 3" key="1">
    <citation type="submission" date="2023-05" db="EMBL/GenBank/DDBJ databases">
        <title>B98-5 Cell Line De Novo Hybrid Assembly: An Optical Mapping Approach.</title>
        <authorList>
            <person name="Kananen K."/>
            <person name="Auerbach J.A."/>
            <person name="Kautto E."/>
            <person name="Blachly J.S."/>
        </authorList>
    </citation>
    <scope>NUCLEOTIDE SEQUENCE [LARGE SCALE GENOMIC DNA]</scope>
    <source>
        <strain evidence="2">B95-8</strain>
        <tissue evidence="2">Cell line</tissue>
    </source>
</reference>
<proteinExistence type="predicted"/>
<name>A0ABQ9TDD5_SAGOE</name>
<organism evidence="2 3">
    <name type="scientific">Saguinus oedipus</name>
    <name type="common">Cotton-top tamarin</name>
    <name type="synonym">Oedipomidas oedipus</name>
    <dbReference type="NCBI Taxonomy" id="9490"/>
    <lineage>
        <taxon>Eukaryota</taxon>
        <taxon>Metazoa</taxon>
        <taxon>Chordata</taxon>
        <taxon>Craniata</taxon>
        <taxon>Vertebrata</taxon>
        <taxon>Euteleostomi</taxon>
        <taxon>Mammalia</taxon>
        <taxon>Eutheria</taxon>
        <taxon>Euarchontoglires</taxon>
        <taxon>Primates</taxon>
        <taxon>Haplorrhini</taxon>
        <taxon>Platyrrhini</taxon>
        <taxon>Cebidae</taxon>
        <taxon>Callitrichinae</taxon>
        <taxon>Saguinus</taxon>
    </lineage>
</organism>
<protein>
    <submittedName>
        <fullName evidence="2">Uncharacterized protein</fullName>
    </submittedName>
</protein>
<accession>A0ABQ9TDD5</accession>
<evidence type="ECO:0000313" key="2">
    <source>
        <dbReference type="EMBL" id="KAK2082711.1"/>
    </source>
</evidence>
<dbReference type="Proteomes" id="UP001266305">
    <property type="component" value="Unassembled WGS sequence"/>
</dbReference>
<evidence type="ECO:0000313" key="3">
    <source>
        <dbReference type="Proteomes" id="UP001266305"/>
    </source>
</evidence>
<keyword evidence="3" id="KW-1185">Reference proteome</keyword>
<feature type="region of interest" description="Disordered" evidence="1">
    <location>
        <begin position="1"/>
        <end position="61"/>
    </location>
</feature>
<sequence>MCSPLGYTQTTPQSTSCKVTPKPLRPDLNRTASTSGDFSPKLPRCRPPMRPRPDHASLGLL</sequence>
<dbReference type="EMBL" id="JASSZA010000023">
    <property type="protein sequence ID" value="KAK2082711.1"/>
    <property type="molecule type" value="Genomic_DNA"/>
</dbReference>
<comment type="caution">
    <text evidence="2">The sequence shown here is derived from an EMBL/GenBank/DDBJ whole genome shotgun (WGS) entry which is preliminary data.</text>
</comment>
<feature type="compositionally biased region" description="Polar residues" evidence="1">
    <location>
        <begin position="1"/>
        <end position="18"/>
    </location>
</feature>